<dbReference type="Pfam" id="PF10409">
    <property type="entry name" value="PTEN_C2"/>
    <property type="match status" value="1"/>
</dbReference>
<dbReference type="InterPro" id="IPR036860">
    <property type="entry name" value="SH2_dom_sf"/>
</dbReference>
<keyword evidence="18" id="KW-1185">Reference proteome</keyword>
<dbReference type="PROSITE" id="PS51181">
    <property type="entry name" value="PPASE_TENSIN"/>
    <property type="match status" value="1"/>
</dbReference>
<dbReference type="SMART" id="SM00462">
    <property type="entry name" value="PTB"/>
    <property type="match status" value="1"/>
</dbReference>
<reference evidence="17" key="1">
    <citation type="submission" date="2025-08" db="UniProtKB">
        <authorList>
            <consortium name="Ensembl"/>
        </authorList>
    </citation>
    <scope>IDENTIFICATION</scope>
</reference>
<dbReference type="SMART" id="SM00404">
    <property type="entry name" value="PTPc_motif"/>
    <property type="match status" value="1"/>
</dbReference>
<feature type="region of interest" description="Disordered" evidence="11">
    <location>
        <begin position="324"/>
        <end position="368"/>
    </location>
</feature>
<dbReference type="InterPro" id="IPR033929">
    <property type="entry name" value="Tensin_PTB"/>
</dbReference>
<feature type="compositionally biased region" description="Low complexity" evidence="11">
    <location>
        <begin position="697"/>
        <end position="713"/>
    </location>
</feature>
<dbReference type="FunFam" id="2.30.29.30:FF:000039">
    <property type="entry name" value="Tensin 1"/>
    <property type="match status" value="1"/>
</dbReference>
<dbReference type="SUPFAM" id="SSF52799">
    <property type="entry name" value="(Phosphotyrosine protein) phosphatases II"/>
    <property type="match status" value="1"/>
</dbReference>
<evidence type="ECO:0000256" key="4">
    <source>
        <dbReference type="ARBA" id="ARBA00022553"/>
    </source>
</evidence>
<feature type="compositionally biased region" description="Low complexity" evidence="11">
    <location>
        <begin position="435"/>
        <end position="449"/>
    </location>
</feature>
<dbReference type="InterPro" id="IPR013625">
    <property type="entry name" value="PTB"/>
</dbReference>
<feature type="region of interest" description="Disordered" evidence="11">
    <location>
        <begin position="602"/>
        <end position="621"/>
    </location>
</feature>
<evidence type="ECO:0000256" key="3">
    <source>
        <dbReference type="ARBA" id="ARBA00007881"/>
    </source>
</evidence>
<dbReference type="SMART" id="SM00252">
    <property type="entry name" value="SH2"/>
    <property type="match status" value="1"/>
</dbReference>
<feature type="domain" description="PID" evidence="12">
    <location>
        <begin position="895"/>
        <end position="1020"/>
    </location>
</feature>
<comment type="subcellular location">
    <subcellularLocation>
        <location evidence="1">Cell junction</location>
        <location evidence="1">Focal adhesion</location>
    </subcellularLocation>
    <subcellularLocation>
        <location evidence="2">Cell projection</location>
    </subcellularLocation>
</comment>
<proteinExistence type="inferred from homology"/>
<evidence type="ECO:0000259" key="14">
    <source>
        <dbReference type="PROSITE" id="PS50056"/>
    </source>
</evidence>
<evidence type="ECO:0000259" key="15">
    <source>
        <dbReference type="PROSITE" id="PS51181"/>
    </source>
</evidence>
<dbReference type="InterPro" id="IPR011993">
    <property type="entry name" value="PH-like_dom_sf"/>
</dbReference>
<dbReference type="InterPro" id="IPR029021">
    <property type="entry name" value="Prot-tyrosine_phosphatase-like"/>
</dbReference>
<dbReference type="CDD" id="cd01213">
    <property type="entry name" value="PTB_tensin"/>
    <property type="match status" value="1"/>
</dbReference>
<dbReference type="SUPFAM" id="SSF55550">
    <property type="entry name" value="SH2 domain"/>
    <property type="match status" value="1"/>
</dbReference>
<dbReference type="Proteomes" id="UP000472260">
    <property type="component" value="Unassembled WGS sequence"/>
</dbReference>
<dbReference type="Gene3D" id="3.30.505.10">
    <property type="entry name" value="SH2 domain"/>
    <property type="match status" value="1"/>
</dbReference>
<dbReference type="GO" id="GO:0005925">
    <property type="term" value="C:focal adhesion"/>
    <property type="evidence" value="ECO:0007669"/>
    <property type="project" value="UniProtKB-SubCell"/>
</dbReference>
<dbReference type="Gene3D" id="2.30.29.30">
    <property type="entry name" value="Pleckstrin-homology domain (PH domain)/Phosphotyrosine-binding domain (PTB)"/>
    <property type="match status" value="1"/>
</dbReference>
<dbReference type="PROSITE" id="PS51182">
    <property type="entry name" value="C2_TENSIN"/>
    <property type="match status" value="1"/>
</dbReference>
<evidence type="ECO:0000256" key="7">
    <source>
        <dbReference type="ARBA" id="ARBA00022949"/>
    </source>
</evidence>
<evidence type="ECO:0000256" key="2">
    <source>
        <dbReference type="ARBA" id="ARBA00004316"/>
    </source>
</evidence>
<evidence type="ECO:0000256" key="6">
    <source>
        <dbReference type="ARBA" id="ARBA00022912"/>
    </source>
</evidence>
<feature type="compositionally biased region" description="Low complexity" evidence="11">
    <location>
        <begin position="339"/>
        <end position="352"/>
    </location>
</feature>
<dbReference type="InterPro" id="IPR035012">
    <property type="entry name" value="Tensin-like_SH2"/>
</dbReference>
<reference evidence="17" key="2">
    <citation type="submission" date="2025-09" db="UniProtKB">
        <authorList>
            <consortium name="Ensembl"/>
        </authorList>
    </citation>
    <scope>IDENTIFICATION</scope>
</reference>
<dbReference type="Ensembl" id="ENSSANT00000046243.1">
    <property type="protein sequence ID" value="ENSSANP00000043460.1"/>
    <property type="gene ID" value="ENSSANG00000022009.1"/>
</dbReference>
<dbReference type="InterPro" id="IPR029023">
    <property type="entry name" value="Tensin_phosphatase"/>
</dbReference>
<evidence type="ECO:0000256" key="8">
    <source>
        <dbReference type="ARBA" id="ARBA00022999"/>
    </source>
</evidence>
<keyword evidence="5" id="KW-0378">Hydrolase</keyword>
<dbReference type="PROSITE" id="PS01179">
    <property type="entry name" value="PID"/>
    <property type="match status" value="1"/>
</dbReference>
<feature type="region of interest" description="Disordered" evidence="11">
    <location>
        <begin position="435"/>
        <end position="488"/>
    </location>
</feature>
<dbReference type="SUPFAM" id="SSF50729">
    <property type="entry name" value="PH domain-like"/>
    <property type="match status" value="1"/>
</dbReference>
<feature type="compositionally biased region" description="Polar residues" evidence="11">
    <location>
        <begin position="324"/>
        <end position="337"/>
    </location>
</feature>
<protein>
    <submittedName>
        <fullName evidence="17">Tensin-3-like</fullName>
    </submittedName>
</protein>
<dbReference type="Gene3D" id="2.60.40.1110">
    <property type="match status" value="1"/>
</dbReference>
<dbReference type="SUPFAM" id="SSF49562">
    <property type="entry name" value="C2 domain (Calcium/lipid-binding domain, CaLB)"/>
    <property type="match status" value="1"/>
</dbReference>
<keyword evidence="6" id="KW-0904">Protein phosphatase</keyword>
<feature type="domain" description="SH2" evidence="13">
    <location>
        <begin position="755"/>
        <end position="864"/>
    </location>
</feature>
<dbReference type="FunFam" id="3.30.505.10:FF:000002">
    <property type="entry name" value="Tensin 1"/>
    <property type="match status" value="1"/>
</dbReference>
<name>A0A671NFH5_9TELE</name>
<evidence type="ECO:0000259" key="13">
    <source>
        <dbReference type="PROSITE" id="PS50001"/>
    </source>
</evidence>
<evidence type="ECO:0000256" key="1">
    <source>
        <dbReference type="ARBA" id="ARBA00004246"/>
    </source>
</evidence>
<evidence type="ECO:0000313" key="18">
    <source>
        <dbReference type="Proteomes" id="UP000472260"/>
    </source>
</evidence>
<organism evidence="17 18">
    <name type="scientific">Sinocyclocheilus anshuiensis</name>
    <dbReference type="NCBI Taxonomy" id="1608454"/>
    <lineage>
        <taxon>Eukaryota</taxon>
        <taxon>Metazoa</taxon>
        <taxon>Chordata</taxon>
        <taxon>Craniata</taxon>
        <taxon>Vertebrata</taxon>
        <taxon>Euteleostomi</taxon>
        <taxon>Actinopterygii</taxon>
        <taxon>Neopterygii</taxon>
        <taxon>Teleostei</taxon>
        <taxon>Ostariophysi</taxon>
        <taxon>Cypriniformes</taxon>
        <taxon>Cyprinidae</taxon>
        <taxon>Cyprininae</taxon>
        <taxon>Sinocyclocheilus</taxon>
    </lineage>
</organism>
<dbReference type="InterPro" id="IPR006020">
    <property type="entry name" value="PTB/PI_dom"/>
</dbReference>
<dbReference type="Gene3D" id="3.90.190.10">
    <property type="entry name" value="Protein tyrosine phosphatase superfamily"/>
    <property type="match status" value="1"/>
</dbReference>
<dbReference type="InterPro" id="IPR000387">
    <property type="entry name" value="Tyr_Pase_dom"/>
</dbReference>
<dbReference type="InterPro" id="IPR051484">
    <property type="entry name" value="Tensin_PTEN_phosphatase"/>
</dbReference>
<keyword evidence="8 10" id="KW-0727">SH2 domain</keyword>
<comment type="similarity">
    <text evidence="3">Belongs to the PTEN phosphatase protein family.</text>
</comment>
<sequence length="1027" mass="112385">MEEGYELDLTYVTERIIAVSFPQDCFEETYLRNLRDVTRMLKSKHTDNYLVINLSERKQELTKMNPKTLDTGWPDFHAPPLDKICSICKAIENWLNADPLHVVVIHCRGGKGRIGVVISCFVHFTDVSASADQALDRFAMRKFYDDKVSALMTPSQKRYVWILSSLLSGSIKMNTSPLFLHCIIIHGVPHFDPAGGQCSSELFLNISCSHVGATHRDRICIALEPAQLLKGDILVKCFHKSSRSERDDIFRVQFHTGAVQAYSLVFQKDDMEHANKDARFPDYGKVELVFSDGPERISGGFFSAPLHPPAVVLDRCSVRRSATLSGAQQSTSSSPDHTLSASSDSGLSSASLRTDGWPRTPQPSQQERVELKRLLSGFGLDETSRGCAATEPPVSPAPLHLNGRLRPKERETDILDDEALTSRHDLHSVDSLGTLSSSCHQSSQNSLLSDGFGSPSRADEPQTHAAAGDESERRAGFAQRGASLPVSSPRHVFQHAGYSTQTWVHQQQLVAAQQYLYLPEEDATEHMQQLLPKPAVFSGVSVQNSCPSSPVISQSHDTDKKHDEEFSSLTLDIDNSIHQLNQLILDLDPTFVPVSTKPSCFSRAGGADRNGHPQTDGTHQRGEISLHKADGVQYSSHSSLDTGSDVMPATPAFPITPPTPYARVLQQTFEEKFSLGPVLEGLDYQQKLLLASDGEHSQGSASPSGFSSPHSGSSLSLPFPSVLPELQSRANPAASDQLSSKPLTVKFVQDTSKYWYKPDLARDQAIAVLKDKEPGSFIVRDSHSFRGAYGLAMKVTTPPPSALQSRRGVDLSSELVRHFLIECSPRGVRLKGCPNEPYFGNLSALVCQHSITPLALPCKLIIPDRDPLEDAVSASSQSITNSAAQLLKQGAACNVWFLGSVEMESLTGFQAVQKATTAVLSADSLPSSTVVHFKVSSQGITLTDNHRKLFFRRHYAANTVIFCALDPEDRKWKRDGCGSAKILGFVARKAGSGLENVCHVFAEHDPEQPASAIVNFVSKVMIGSQKM</sequence>
<dbReference type="PROSITE" id="PS50001">
    <property type="entry name" value="SH2"/>
    <property type="match status" value="1"/>
</dbReference>
<feature type="domain" description="Phosphatase tensin-type" evidence="15">
    <location>
        <begin position="1"/>
        <end position="170"/>
    </location>
</feature>
<keyword evidence="4" id="KW-0597">Phosphoprotein</keyword>
<evidence type="ECO:0000256" key="10">
    <source>
        <dbReference type="PROSITE-ProRule" id="PRU00191"/>
    </source>
</evidence>
<feature type="region of interest" description="Disordered" evidence="11">
    <location>
        <begin position="382"/>
        <end position="407"/>
    </location>
</feature>
<dbReference type="PANTHER" id="PTHR45734:SF5">
    <property type="entry name" value="TENSIN-3"/>
    <property type="match status" value="1"/>
</dbReference>
<evidence type="ECO:0000256" key="11">
    <source>
        <dbReference type="SAM" id="MobiDB-lite"/>
    </source>
</evidence>
<dbReference type="AlphaFoldDB" id="A0A671NFH5"/>
<dbReference type="PROSITE" id="PS50056">
    <property type="entry name" value="TYR_PHOSPHATASE_2"/>
    <property type="match status" value="1"/>
</dbReference>
<evidence type="ECO:0000259" key="16">
    <source>
        <dbReference type="PROSITE" id="PS51182"/>
    </source>
</evidence>
<dbReference type="GO" id="GO:0004721">
    <property type="term" value="F:phosphoprotein phosphatase activity"/>
    <property type="evidence" value="ECO:0007669"/>
    <property type="project" value="UniProtKB-KW"/>
</dbReference>
<dbReference type="Pfam" id="PF00017">
    <property type="entry name" value="SH2"/>
    <property type="match status" value="1"/>
</dbReference>
<dbReference type="PANTHER" id="PTHR45734">
    <property type="entry name" value="TENSIN"/>
    <property type="match status" value="1"/>
</dbReference>
<keyword evidence="7" id="KW-0965">Cell junction</keyword>
<dbReference type="InterPro" id="IPR035892">
    <property type="entry name" value="C2_domain_sf"/>
</dbReference>
<feature type="region of interest" description="Disordered" evidence="11">
    <location>
        <begin position="693"/>
        <end position="713"/>
    </location>
</feature>
<evidence type="ECO:0000259" key="12">
    <source>
        <dbReference type="PROSITE" id="PS01179"/>
    </source>
</evidence>
<evidence type="ECO:0000256" key="5">
    <source>
        <dbReference type="ARBA" id="ARBA00022801"/>
    </source>
</evidence>
<gene>
    <name evidence="17" type="primary">LOC107662516</name>
</gene>
<feature type="domain" description="Tyrosine specific protein phosphatases" evidence="14">
    <location>
        <begin position="82"/>
        <end position="158"/>
    </location>
</feature>
<dbReference type="InterPro" id="IPR014020">
    <property type="entry name" value="Tensin_C2-dom"/>
</dbReference>
<dbReference type="CDD" id="cd09927">
    <property type="entry name" value="SH2_Tensin_like"/>
    <property type="match status" value="1"/>
</dbReference>
<evidence type="ECO:0000256" key="9">
    <source>
        <dbReference type="ARBA" id="ARBA00023273"/>
    </source>
</evidence>
<dbReference type="GO" id="GO:0042995">
    <property type="term" value="C:cell projection"/>
    <property type="evidence" value="ECO:0007669"/>
    <property type="project" value="UniProtKB-SubCell"/>
</dbReference>
<accession>A0A671NFH5</accession>
<dbReference type="InterPro" id="IPR003595">
    <property type="entry name" value="Tyr_Pase_cat"/>
</dbReference>
<evidence type="ECO:0000313" key="17">
    <source>
        <dbReference type="Ensembl" id="ENSSANP00000043460.1"/>
    </source>
</evidence>
<dbReference type="SMART" id="SM01326">
    <property type="entry name" value="PTEN_C2"/>
    <property type="match status" value="1"/>
</dbReference>
<feature type="domain" description="C2 tensin-type" evidence="16">
    <location>
        <begin position="175"/>
        <end position="293"/>
    </location>
</feature>
<keyword evidence="9" id="KW-0966">Cell projection</keyword>
<dbReference type="InterPro" id="IPR000980">
    <property type="entry name" value="SH2"/>
</dbReference>
<dbReference type="Pfam" id="PF22785">
    <property type="entry name" value="Tc-R-P"/>
    <property type="match status" value="1"/>
</dbReference>
<dbReference type="Pfam" id="PF08416">
    <property type="entry name" value="PTB"/>
    <property type="match status" value="1"/>
</dbReference>